<comment type="caution">
    <text evidence="3">The sequence shown here is derived from an EMBL/GenBank/DDBJ whole genome shotgun (WGS) entry which is preliminary data.</text>
</comment>
<keyword evidence="1" id="KW-0732">Signal</keyword>
<sequence>MKNLLTLIFLLSFAQMTISAQDITEKNTDSLYYKALDFYKGKEYQKSLMLTNRALELAPEYHDIRILQVRNNWALDNLNEADDDLNILLKEAPQYVDTKPLALQRINRFTDKEEALVYLSRLEKFYPDESSFKIQKAQLLIKLKRRQEAREIALKSIEDTGISGADRYVLQTILNRTVSNEIAINYQLINFSKDYGRDPWHTVSAEFQHNIDRTAVIGRINYTDRAYDQGTLYELEAYPVINDRTYAFINAGFSNGDLFPDFRGSASLFYNFAQIFEAEIGGRLLNFNNSSFFTGIVGITAYSGSFYLNARTFLGPERVNQLVQNYQFNIRYYFGNADNYFFGRLGSGISPDERAIFTLVQNNPGLEAYYFNVGINKSLGIHHIIQIGGGYLFEDVNSETQGSQLLANLMYRYRF</sequence>
<feature type="domain" description="YaiO beta-barrel" evidence="2">
    <location>
        <begin position="180"/>
        <end position="353"/>
    </location>
</feature>
<protein>
    <submittedName>
        <fullName evidence="3">YaiO family outer membrane beta-barrel protein</fullName>
    </submittedName>
</protein>
<dbReference type="RefSeq" id="WP_311485782.1">
    <property type="nucleotide sequence ID" value="NZ_JAVRHP010000158.1"/>
</dbReference>
<keyword evidence="4" id="KW-1185">Reference proteome</keyword>
<organism evidence="3 4">
    <name type="scientific">Autumnicola edwardsiae</name>
    <dbReference type="NCBI Taxonomy" id="3075594"/>
    <lineage>
        <taxon>Bacteria</taxon>
        <taxon>Pseudomonadati</taxon>
        <taxon>Bacteroidota</taxon>
        <taxon>Flavobacteriia</taxon>
        <taxon>Flavobacteriales</taxon>
        <taxon>Flavobacteriaceae</taxon>
        <taxon>Autumnicola</taxon>
    </lineage>
</organism>
<dbReference type="NCBIfam" id="TIGR04390">
    <property type="entry name" value="OMP_YaiO_dom"/>
    <property type="match status" value="1"/>
</dbReference>
<dbReference type="EMBL" id="JAVRHP010000158">
    <property type="protein sequence ID" value="MDT0651689.1"/>
    <property type="molecule type" value="Genomic_DNA"/>
</dbReference>
<proteinExistence type="predicted"/>
<evidence type="ECO:0000256" key="1">
    <source>
        <dbReference type="SAM" id="SignalP"/>
    </source>
</evidence>
<dbReference type="InterPro" id="IPR030887">
    <property type="entry name" value="Beta-barrel_YaiO"/>
</dbReference>
<dbReference type="SUPFAM" id="SSF48452">
    <property type="entry name" value="TPR-like"/>
    <property type="match status" value="1"/>
</dbReference>
<evidence type="ECO:0000313" key="4">
    <source>
        <dbReference type="Proteomes" id="UP001248819"/>
    </source>
</evidence>
<gene>
    <name evidence="3" type="ORF">RM529_16180</name>
</gene>
<feature type="signal peptide" evidence="1">
    <location>
        <begin position="1"/>
        <end position="20"/>
    </location>
</feature>
<dbReference type="Proteomes" id="UP001248819">
    <property type="component" value="Unassembled WGS sequence"/>
</dbReference>
<feature type="chain" id="PRO_5045528897" evidence="1">
    <location>
        <begin position="21"/>
        <end position="415"/>
    </location>
</feature>
<name>A0ABU3CZ91_9FLAO</name>
<dbReference type="Pfam" id="PF19413">
    <property type="entry name" value="YaiO"/>
    <property type="match status" value="1"/>
</dbReference>
<evidence type="ECO:0000259" key="2">
    <source>
        <dbReference type="Pfam" id="PF19413"/>
    </source>
</evidence>
<dbReference type="InterPro" id="IPR011990">
    <property type="entry name" value="TPR-like_helical_dom_sf"/>
</dbReference>
<evidence type="ECO:0000313" key="3">
    <source>
        <dbReference type="EMBL" id="MDT0651689.1"/>
    </source>
</evidence>
<accession>A0ABU3CZ91</accession>
<dbReference type="Gene3D" id="1.25.40.10">
    <property type="entry name" value="Tetratricopeptide repeat domain"/>
    <property type="match status" value="1"/>
</dbReference>
<reference evidence="3 4" key="1">
    <citation type="submission" date="2023-09" db="EMBL/GenBank/DDBJ databases">
        <authorList>
            <person name="Rey-Velasco X."/>
        </authorList>
    </citation>
    <scope>NUCLEOTIDE SEQUENCE [LARGE SCALE GENOMIC DNA]</scope>
    <source>
        <strain evidence="3 4">F297</strain>
    </source>
</reference>